<dbReference type="InterPro" id="IPR052032">
    <property type="entry name" value="ATP-dep_AA_Ligase"/>
</dbReference>
<evidence type="ECO:0000256" key="1">
    <source>
        <dbReference type="ARBA" id="ARBA00022598"/>
    </source>
</evidence>
<dbReference type="PANTHER" id="PTHR43585">
    <property type="entry name" value="FUMIPYRROLE BIOSYNTHESIS PROTEIN C"/>
    <property type="match status" value="1"/>
</dbReference>
<keyword evidence="7" id="KW-1185">Reference proteome</keyword>
<dbReference type="GO" id="GO:0016874">
    <property type="term" value="F:ligase activity"/>
    <property type="evidence" value="ECO:0007669"/>
    <property type="project" value="UniProtKB-KW"/>
</dbReference>
<dbReference type="PROSITE" id="PS50975">
    <property type="entry name" value="ATP_GRASP"/>
    <property type="match status" value="1"/>
</dbReference>
<dbReference type="InterPro" id="IPR005479">
    <property type="entry name" value="CPAse_ATP-bd"/>
</dbReference>
<dbReference type="PANTHER" id="PTHR43585:SF2">
    <property type="entry name" value="ATP-GRASP ENZYME FSQD"/>
    <property type="match status" value="1"/>
</dbReference>
<sequence>MPHELAVFIESNTTGNGARMLDAAVELGHRPVLIAADPGRYRFVPSTVQRVRADTSDPAALADLIRGLADDIALVCSSSDHFQATAARVAATLDLRGPDPDAIACCQDKARQRAVLADAGVAVPAHLVVDNSAAARTAAQRIGGPVVVKPIVGTGSVGVRLCHDPAAAAEHAAVLLADRTDERGNVRPAQVLVEQFISGREFSVEVLQGAVLGVTETHLGAPPSFVEIGHDHPATITAEERAAVVGATAAAVSSLGLDRQTAHVEIRLDVSRPFIIEVNPRLPGGHITDLVRLGTGVDMITEYLRSMAGAGPRLHPNRHRAAAIRHLTSSMLSLRPAGVSGHGSSSDDCFVLASGYPGVVQIGQDAASGDGSRTEFGDFRDRVAHVITVGADTATAAARAEAAALAVQGCSAGGG</sequence>
<evidence type="ECO:0000259" key="5">
    <source>
        <dbReference type="PROSITE" id="PS50975"/>
    </source>
</evidence>
<keyword evidence="1" id="KW-0436">Ligase</keyword>
<feature type="domain" description="ATP-grasp" evidence="5">
    <location>
        <begin position="113"/>
        <end position="308"/>
    </location>
</feature>
<proteinExistence type="predicted"/>
<dbReference type="Proteomes" id="UP000199103">
    <property type="component" value="Chromosome I"/>
</dbReference>
<dbReference type="Pfam" id="PF13535">
    <property type="entry name" value="ATP-grasp_4"/>
    <property type="match status" value="1"/>
</dbReference>
<dbReference type="EMBL" id="LT629772">
    <property type="protein sequence ID" value="SDS88613.1"/>
    <property type="molecule type" value="Genomic_DNA"/>
</dbReference>
<evidence type="ECO:0000256" key="4">
    <source>
        <dbReference type="PROSITE-ProRule" id="PRU00409"/>
    </source>
</evidence>
<dbReference type="RefSeq" id="WP_091526630.1">
    <property type="nucleotide sequence ID" value="NZ_LT629772.1"/>
</dbReference>
<dbReference type="PROSITE" id="PS00867">
    <property type="entry name" value="CPSASE_2"/>
    <property type="match status" value="1"/>
</dbReference>
<gene>
    <name evidence="6" type="ORF">SAMN04489812_3363</name>
</gene>
<dbReference type="GO" id="GO:0005524">
    <property type="term" value="F:ATP binding"/>
    <property type="evidence" value="ECO:0007669"/>
    <property type="project" value="UniProtKB-UniRule"/>
</dbReference>
<dbReference type="SMART" id="SM01209">
    <property type="entry name" value="GARS_A"/>
    <property type="match status" value="1"/>
</dbReference>
<evidence type="ECO:0000313" key="7">
    <source>
        <dbReference type="Proteomes" id="UP000199103"/>
    </source>
</evidence>
<organism evidence="6 7">
    <name type="scientific">Microlunatus soli</name>
    <dbReference type="NCBI Taxonomy" id="630515"/>
    <lineage>
        <taxon>Bacteria</taxon>
        <taxon>Bacillati</taxon>
        <taxon>Actinomycetota</taxon>
        <taxon>Actinomycetes</taxon>
        <taxon>Propionibacteriales</taxon>
        <taxon>Propionibacteriaceae</taxon>
        <taxon>Microlunatus</taxon>
    </lineage>
</organism>
<dbReference type="OrthoDB" id="6964321at2"/>
<keyword evidence="3 4" id="KW-0067">ATP-binding</keyword>
<dbReference type="STRING" id="630515.SAMN04489812_3363"/>
<dbReference type="GO" id="GO:0046872">
    <property type="term" value="F:metal ion binding"/>
    <property type="evidence" value="ECO:0007669"/>
    <property type="project" value="InterPro"/>
</dbReference>
<evidence type="ECO:0000256" key="3">
    <source>
        <dbReference type="ARBA" id="ARBA00022840"/>
    </source>
</evidence>
<keyword evidence="2 4" id="KW-0547">Nucleotide-binding</keyword>
<protein>
    <submittedName>
        <fullName evidence="6">Biotin carboxylase</fullName>
    </submittedName>
</protein>
<evidence type="ECO:0000256" key="2">
    <source>
        <dbReference type="ARBA" id="ARBA00022741"/>
    </source>
</evidence>
<dbReference type="AlphaFoldDB" id="A0A1H1VV29"/>
<reference evidence="6 7" key="1">
    <citation type="submission" date="2016-10" db="EMBL/GenBank/DDBJ databases">
        <authorList>
            <person name="de Groot N.N."/>
        </authorList>
    </citation>
    <scope>NUCLEOTIDE SEQUENCE [LARGE SCALE GENOMIC DNA]</scope>
    <source>
        <strain evidence="6 7">DSM 21800</strain>
    </source>
</reference>
<dbReference type="SUPFAM" id="SSF56059">
    <property type="entry name" value="Glutathione synthetase ATP-binding domain-like"/>
    <property type="match status" value="1"/>
</dbReference>
<evidence type="ECO:0000313" key="6">
    <source>
        <dbReference type="EMBL" id="SDS88613.1"/>
    </source>
</evidence>
<dbReference type="InterPro" id="IPR011761">
    <property type="entry name" value="ATP-grasp"/>
</dbReference>
<accession>A0A1H1VV29</accession>
<name>A0A1H1VV29_9ACTN</name>
<dbReference type="Gene3D" id="3.30.470.20">
    <property type="entry name" value="ATP-grasp fold, B domain"/>
    <property type="match status" value="1"/>
</dbReference>